<feature type="transmembrane region" description="Helical" evidence="1">
    <location>
        <begin position="7"/>
        <end position="26"/>
    </location>
</feature>
<evidence type="ECO:0000313" key="4">
    <source>
        <dbReference type="Proteomes" id="UP001646157"/>
    </source>
</evidence>
<accession>A0ABS2NBN2</accession>
<organism evidence="3 4">
    <name type="scientific">Rossellomorea pakistanensis</name>
    <dbReference type="NCBI Taxonomy" id="992288"/>
    <lineage>
        <taxon>Bacteria</taxon>
        <taxon>Bacillati</taxon>
        <taxon>Bacillota</taxon>
        <taxon>Bacilli</taxon>
        <taxon>Bacillales</taxon>
        <taxon>Bacillaceae</taxon>
        <taxon>Rossellomorea</taxon>
    </lineage>
</organism>
<dbReference type="Proteomes" id="UP001646157">
    <property type="component" value="Unassembled WGS sequence"/>
</dbReference>
<keyword evidence="1" id="KW-0472">Membrane</keyword>
<dbReference type="RefSeq" id="WP_205170867.1">
    <property type="nucleotide sequence ID" value="NZ_JAFBDZ010000002.1"/>
</dbReference>
<protein>
    <submittedName>
        <fullName evidence="3">VanZ family protein</fullName>
    </submittedName>
</protein>
<evidence type="ECO:0000313" key="3">
    <source>
        <dbReference type="EMBL" id="MBM7585277.1"/>
    </source>
</evidence>
<evidence type="ECO:0000259" key="2">
    <source>
        <dbReference type="Pfam" id="PF04892"/>
    </source>
</evidence>
<dbReference type="EMBL" id="JAFBDZ010000002">
    <property type="protein sequence ID" value="MBM7585277.1"/>
    <property type="molecule type" value="Genomic_DNA"/>
</dbReference>
<reference evidence="3 4" key="1">
    <citation type="submission" date="2021-01" db="EMBL/GenBank/DDBJ databases">
        <title>Genomic Encyclopedia of Type Strains, Phase IV (KMG-IV): sequencing the most valuable type-strain genomes for metagenomic binning, comparative biology and taxonomic classification.</title>
        <authorList>
            <person name="Goeker M."/>
        </authorList>
    </citation>
    <scope>NUCLEOTIDE SEQUENCE [LARGE SCALE GENOMIC DNA]</scope>
    <source>
        <strain evidence="3 4">DSM 24834</strain>
    </source>
</reference>
<feature type="transmembrane region" description="Helical" evidence="1">
    <location>
        <begin position="71"/>
        <end position="87"/>
    </location>
</feature>
<sequence length="148" mass="17048">MKAFVRWSLTMIPFLYMILIWVLSSLPDTAVIELPDDAFDRFFKESLHVIEFGILYSFFILALLAHDRLTYTANLFVALVAAFYGLVDEIHQSFIPYRSATIIDAVKDLIGVGISFWIVNRTYFTRPSHFLTRGMKWLTGVIMKKEGA</sequence>
<dbReference type="InterPro" id="IPR006976">
    <property type="entry name" value="VanZ-like"/>
</dbReference>
<keyword evidence="1" id="KW-0812">Transmembrane</keyword>
<keyword evidence="4" id="KW-1185">Reference proteome</keyword>
<name>A0ABS2NBN2_9BACI</name>
<dbReference type="NCBIfam" id="NF037970">
    <property type="entry name" value="vanZ_1"/>
    <property type="match status" value="1"/>
</dbReference>
<keyword evidence="1" id="KW-1133">Transmembrane helix</keyword>
<proteinExistence type="predicted"/>
<dbReference type="Pfam" id="PF04892">
    <property type="entry name" value="VanZ"/>
    <property type="match status" value="1"/>
</dbReference>
<feature type="transmembrane region" description="Helical" evidence="1">
    <location>
        <begin position="99"/>
        <end position="119"/>
    </location>
</feature>
<evidence type="ECO:0000256" key="1">
    <source>
        <dbReference type="SAM" id="Phobius"/>
    </source>
</evidence>
<feature type="transmembrane region" description="Helical" evidence="1">
    <location>
        <begin position="46"/>
        <end position="64"/>
    </location>
</feature>
<comment type="caution">
    <text evidence="3">The sequence shown here is derived from an EMBL/GenBank/DDBJ whole genome shotgun (WGS) entry which is preliminary data.</text>
</comment>
<gene>
    <name evidence="3" type="ORF">JOC86_001819</name>
</gene>
<feature type="domain" description="VanZ-like" evidence="2">
    <location>
        <begin position="11"/>
        <end position="119"/>
    </location>
</feature>